<organism evidence="3 4">
    <name type="scientific">Streptomyces fumanus</name>
    <dbReference type="NCBI Taxonomy" id="67302"/>
    <lineage>
        <taxon>Bacteria</taxon>
        <taxon>Bacillati</taxon>
        <taxon>Actinomycetota</taxon>
        <taxon>Actinomycetes</taxon>
        <taxon>Kitasatosporales</taxon>
        <taxon>Streptomycetaceae</taxon>
        <taxon>Streptomyces</taxon>
    </lineage>
</organism>
<feature type="region of interest" description="Disordered" evidence="1">
    <location>
        <begin position="109"/>
        <end position="161"/>
    </location>
</feature>
<dbReference type="InterPro" id="IPR010982">
    <property type="entry name" value="Lambda_DNA-bd_dom_sf"/>
</dbReference>
<dbReference type="CDD" id="cd00093">
    <property type="entry name" value="HTH_XRE"/>
    <property type="match status" value="1"/>
</dbReference>
<comment type="caution">
    <text evidence="3">The sequence shown here is derived from an EMBL/GenBank/DDBJ whole genome shotgun (WGS) entry which is preliminary data.</text>
</comment>
<dbReference type="EMBL" id="BNBI01000001">
    <property type="protein sequence ID" value="GHE84745.1"/>
    <property type="molecule type" value="Genomic_DNA"/>
</dbReference>
<feature type="domain" description="HTH cro/C1-type" evidence="2">
    <location>
        <begin position="53"/>
        <end position="98"/>
    </location>
</feature>
<reference evidence="3" key="1">
    <citation type="journal article" date="2014" name="Int. J. Syst. Evol. Microbiol.">
        <title>Complete genome sequence of Corynebacterium casei LMG S-19264T (=DSM 44701T), isolated from a smear-ripened cheese.</title>
        <authorList>
            <consortium name="US DOE Joint Genome Institute (JGI-PGF)"/>
            <person name="Walter F."/>
            <person name="Albersmeier A."/>
            <person name="Kalinowski J."/>
            <person name="Ruckert C."/>
        </authorList>
    </citation>
    <scope>NUCLEOTIDE SEQUENCE</scope>
    <source>
        <strain evidence="3">JCM 4477</strain>
    </source>
</reference>
<dbReference type="SUPFAM" id="SSF47413">
    <property type="entry name" value="lambda repressor-like DNA-binding domains"/>
    <property type="match status" value="1"/>
</dbReference>
<dbReference type="PROSITE" id="PS50943">
    <property type="entry name" value="HTH_CROC1"/>
    <property type="match status" value="1"/>
</dbReference>
<accession>A0A919A342</accession>
<dbReference type="GO" id="GO:0003677">
    <property type="term" value="F:DNA binding"/>
    <property type="evidence" value="ECO:0007669"/>
    <property type="project" value="InterPro"/>
</dbReference>
<evidence type="ECO:0000256" key="1">
    <source>
        <dbReference type="SAM" id="MobiDB-lite"/>
    </source>
</evidence>
<keyword evidence="4" id="KW-1185">Reference proteome</keyword>
<reference evidence="3" key="2">
    <citation type="submission" date="2020-09" db="EMBL/GenBank/DDBJ databases">
        <authorList>
            <person name="Sun Q."/>
            <person name="Ohkuma M."/>
        </authorList>
    </citation>
    <scope>NUCLEOTIDE SEQUENCE</scope>
    <source>
        <strain evidence="3">JCM 4477</strain>
    </source>
</reference>
<name>A0A919A342_9ACTN</name>
<gene>
    <name evidence="3" type="ORF">GCM10018772_04760</name>
</gene>
<proteinExistence type="predicted"/>
<protein>
    <recommendedName>
        <fullName evidence="2">HTH cro/C1-type domain-containing protein</fullName>
    </recommendedName>
</protein>
<evidence type="ECO:0000313" key="4">
    <source>
        <dbReference type="Proteomes" id="UP000630718"/>
    </source>
</evidence>
<feature type="compositionally biased region" description="Basic and acidic residues" evidence="1">
    <location>
        <begin position="109"/>
        <end position="122"/>
    </location>
</feature>
<dbReference type="Proteomes" id="UP000630718">
    <property type="component" value="Unassembled WGS sequence"/>
</dbReference>
<dbReference type="Gene3D" id="1.10.260.40">
    <property type="entry name" value="lambda repressor-like DNA-binding domains"/>
    <property type="match status" value="1"/>
</dbReference>
<dbReference type="InterPro" id="IPR001387">
    <property type="entry name" value="Cro/C1-type_HTH"/>
</dbReference>
<feature type="compositionally biased region" description="Basic and acidic residues" evidence="1">
    <location>
        <begin position="136"/>
        <end position="148"/>
    </location>
</feature>
<dbReference type="AlphaFoldDB" id="A0A919A342"/>
<sequence length="161" mass="17812">MSGKLDKLCTKCDASSVRKRGHERRTVEPRYRLHSGDLLRRLIDDHRSDEPGSVRELAAAVGLSKSKIQALVNEERSTVAEDEAARLAQAYRLPPRALVHPVSVSADMDKDYVTSRQKEAHPHGPHGAHAARPSRRAYELGEHARPEEPDGEGACRSGRPV</sequence>
<evidence type="ECO:0000259" key="2">
    <source>
        <dbReference type="PROSITE" id="PS50943"/>
    </source>
</evidence>
<evidence type="ECO:0000313" key="3">
    <source>
        <dbReference type="EMBL" id="GHE84745.1"/>
    </source>
</evidence>